<evidence type="ECO:0000256" key="1">
    <source>
        <dbReference type="SAM" id="MobiDB-lite"/>
    </source>
</evidence>
<feature type="compositionally biased region" description="Polar residues" evidence="1">
    <location>
        <begin position="13"/>
        <end position="28"/>
    </location>
</feature>
<dbReference type="EMBL" id="AWWV01006114">
    <property type="protein sequence ID" value="OMP03173.1"/>
    <property type="molecule type" value="Genomic_DNA"/>
</dbReference>
<feature type="compositionally biased region" description="Basic residues" evidence="1">
    <location>
        <begin position="1"/>
        <end position="11"/>
    </location>
</feature>
<dbReference type="Gramene" id="OMP03173">
    <property type="protein sequence ID" value="OMP03173"/>
    <property type="gene ID" value="CCACVL1_02522"/>
</dbReference>
<name>A0A1R3K7W6_COCAP</name>
<dbReference type="AlphaFoldDB" id="A0A1R3K7W6"/>
<reference evidence="2 3" key="1">
    <citation type="submission" date="2013-09" db="EMBL/GenBank/DDBJ databases">
        <title>Corchorus capsularis genome sequencing.</title>
        <authorList>
            <person name="Alam M."/>
            <person name="Haque M.S."/>
            <person name="Islam M.S."/>
            <person name="Emdad E.M."/>
            <person name="Islam M.M."/>
            <person name="Ahmed B."/>
            <person name="Halim A."/>
            <person name="Hossen Q.M.M."/>
            <person name="Hossain M.Z."/>
            <person name="Ahmed R."/>
            <person name="Khan M.M."/>
            <person name="Islam R."/>
            <person name="Rashid M.M."/>
            <person name="Khan S.A."/>
            <person name="Rahman M.S."/>
            <person name="Alam M."/>
        </authorList>
    </citation>
    <scope>NUCLEOTIDE SEQUENCE [LARGE SCALE GENOMIC DNA]</scope>
    <source>
        <strain evidence="3">cv. CVL-1</strain>
        <tissue evidence="2">Whole seedling</tissue>
    </source>
</reference>
<organism evidence="2 3">
    <name type="scientific">Corchorus capsularis</name>
    <name type="common">Jute</name>
    <dbReference type="NCBI Taxonomy" id="210143"/>
    <lineage>
        <taxon>Eukaryota</taxon>
        <taxon>Viridiplantae</taxon>
        <taxon>Streptophyta</taxon>
        <taxon>Embryophyta</taxon>
        <taxon>Tracheophyta</taxon>
        <taxon>Spermatophyta</taxon>
        <taxon>Magnoliopsida</taxon>
        <taxon>eudicotyledons</taxon>
        <taxon>Gunneridae</taxon>
        <taxon>Pentapetalae</taxon>
        <taxon>rosids</taxon>
        <taxon>malvids</taxon>
        <taxon>Malvales</taxon>
        <taxon>Malvaceae</taxon>
        <taxon>Grewioideae</taxon>
        <taxon>Apeibeae</taxon>
        <taxon>Corchorus</taxon>
    </lineage>
</organism>
<evidence type="ECO:0000313" key="3">
    <source>
        <dbReference type="Proteomes" id="UP000188268"/>
    </source>
</evidence>
<accession>A0A1R3K7W6</accession>
<proteinExistence type="predicted"/>
<keyword evidence="3" id="KW-1185">Reference proteome</keyword>
<gene>
    <name evidence="2" type="ORF">CCACVL1_02522</name>
</gene>
<evidence type="ECO:0000313" key="2">
    <source>
        <dbReference type="EMBL" id="OMP03173.1"/>
    </source>
</evidence>
<sequence>MVAQRKPRRNIGTKPNHQNPKMQNNGGSRFSPLENLAGEDSGKMSESRAGPPRVQAQCQTHLTQNGRAFLGEAQVRYYQIQGPSRYHKSSTYNWST</sequence>
<dbReference type="Proteomes" id="UP000188268">
    <property type="component" value="Unassembled WGS sequence"/>
</dbReference>
<feature type="region of interest" description="Disordered" evidence="1">
    <location>
        <begin position="1"/>
        <end position="55"/>
    </location>
</feature>
<protein>
    <submittedName>
        <fullName evidence="2">Uncharacterized protein</fullName>
    </submittedName>
</protein>
<comment type="caution">
    <text evidence="2">The sequence shown here is derived from an EMBL/GenBank/DDBJ whole genome shotgun (WGS) entry which is preliminary data.</text>
</comment>